<feature type="compositionally biased region" description="Polar residues" evidence="1">
    <location>
        <begin position="95"/>
        <end position="105"/>
    </location>
</feature>
<feature type="compositionally biased region" description="Basic and acidic residues" evidence="1">
    <location>
        <begin position="1"/>
        <end position="11"/>
    </location>
</feature>
<feature type="region of interest" description="Disordered" evidence="1">
    <location>
        <begin position="1"/>
        <end position="23"/>
    </location>
</feature>
<dbReference type="Proteomes" id="UP001159363">
    <property type="component" value="Chromosome 7"/>
</dbReference>
<feature type="compositionally biased region" description="Basic and acidic residues" evidence="1">
    <location>
        <begin position="271"/>
        <end position="282"/>
    </location>
</feature>
<feature type="compositionally biased region" description="Polar residues" evidence="1">
    <location>
        <begin position="642"/>
        <end position="656"/>
    </location>
</feature>
<feature type="compositionally biased region" description="Polar residues" evidence="1">
    <location>
        <begin position="203"/>
        <end position="216"/>
    </location>
</feature>
<gene>
    <name evidence="2" type="ORF">PR048_022012</name>
</gene>
<organism evidence="2 3">
    <name type="scientific">Dryococelus australis</name>
    <dbReference type="NCBI Taxonomy" id="614101"/>
    <lineage>
        <taxon>Eukaryota</taxon>
        <taxon>Metazoa</taxon>
        <taxon>Ecdysozoa</taxon>
        <taxon>Arthropoda</taxon>
        <taxon>Hexapoda</taxon>
        <taxon>Insecta</taxon>
        <taxon>Pterygota</taxon>
        <taxon>Neoptera</taxon>
        <taxon>Polyneoptera</taxon>
        <taxon>Phasmatodea</taxon>
        <taxon>Verophasmatodea</taxon>
        <taxon>Anareolatae</taxon>
        <taxon>Phasmatidae</taxon>
        <taxon>Eurycanthinae</taxon>
        <taxon>Dryococelus</taxon>
    </lineage>
</organism>
<protein>
    <recommendedName>
        <fullName evidence="4">Supervillin</fullName>
    </recommendedName>
</protein>
<accession>A0ABQ9GZW9</accession>
<evidence type="ECO:0000313" key="3">
    <source>
        <dbReference type="Proteomes" id="UP001159363"/>
    </source>
</evidence>
<feature type="compositionally biased region" description="Basic residues" evidence="1">
    <location>
        <begin position="174"/>
        <end position="189"/>
    </location>
</feature>
<evidence type="ECO:0008006" key="4">
    <source>
        <dbReference type="Google" id="ProtNLM"/>
    </source>
</evidence>
<feature type="compositionally biased region" description="Basic and acidic residues" evidence="1">
    <location>
        <begin position="756"/>
        <end position="771"/>
    </location>
</feature>
<feature type="region of interest" description="Disordered" evidence="1">
    <location>
        <begin position="734"/>
        <end position="843"/>
    </location>
</feature>
<feature type="compositionally biased region" description="Polar residues" evidence="1">
    <location>
        <begin position="825"/>
        <end position="837"/>
    </location>
</feature>
<feature type="region of interest" description="Disordered" evidence="1">
    <location>
        <begin position="852"/>
        <end position="871"/>
    </location>
</feature>
<feature type="region of interest" description="Disordered" evidence="1">
    <location>
        <begin position="417"/>
        <end position="438"/>
    </location>
</feature>
<feature type="compositionally biased region" description="Polar residues" evidence="1">
    <location>
        <begin position="604"/>
        <end position="618"/>
    </location>
</feature>
<reference evidence="2 3" key="1">
    <citation type="submission" date="2023-02" db="EMBL/GenBank/DDBJ databases">
        <title>LHISI_Scaffold_Assembly.</title>
        <authorList>
            <person name="Stuart O.P."/>
            <person name="Cleave R."/>
            <person name="Magrath M.J.L."/>
            <person name="Mikheyev A.S."/>
        </authorList>
    </citation>
    <scope>NUCLEOTIDE SEQUENCE [LARGE SCALE GENOMIC DNA]</scope>
    <source>
        <strain evidence="2">Daus_M_001</strain>
        <tissue evidence="2">Leg muscle</tissue>
    </source>
</reference>
<comment type="caution">
    <text evidence="2">The sequence shown here is derived from an EMBL/GenBank/DDBJ whole genome shotgun (WGS) entry which is preliminary data.</text>
</comment>
<proteinExistence type="predicted"/>
<sequence>MKGRGKREIPEKNPPTNGIVRHDPHVRKSVDTAGWTVLENSVRKVRMQKRRVSGLRGWQHAITERCNATWNLTSQCADSQTVSAGPRAWPVAAQGSHNMDTSCAQDSLRRDDQPDTMQPTPPVSRRRPSQASDERDTDRKRKWTLGGFFRRKKKEAVESESSSQEDENPPKKGFLARRKTRREKKKQKASKTVGTFDHIVVNPLTQKPKSPPNGTVQEVDVMATETSRSHRDSRDSQGGSVDRMSSRNSSGGSGSVEGSVRRVKRGFMTRVEARRDRQRGDSSSEEGDCFVNHSVGLPRFKSDDSIAGLHREGSFSRRSRGARTERYIKRLSRDEEAILKREAETDFVQRQRMCKSDAEGSFGRRIVPKWPQAQEANDYEPRPPINHNFVQKTVPNPHLTSSLDRKTQQSNLRVIGPHCRIPSPISSSKSSESVSRARLDQPRCRLGITSIEPLCKSAAPEFPITGQRSISYDSNIHRTLSSPPVQSQDEVMVVQFPVARLSLLQNKYFDLSSSMKGIGNDNQSCFAAFKQPPPPPPPRDPQRKIYSPVTVVSQQEATRPMSFAFESNTQQGVHQPFSEHSNRLLQKSEANCIPQNFPLHQQIRESNTGVPRVNNQRRSVSDEHITPQQPQHSFLSVRVRPSSVTPETMKSSSQKSPVLKRYITRNPEVQTHPRHQTPSSPPFQYFADQNPRSRKPIHIQYSSTNHEQPYLSDSQVVMKPPHPVTEFWRARDQEGLPRQRKIHSASPKPPLQPGARSDRSRSNSPRPDHAVSPEASRGKTQKFKVPPLTFPVRLADSQSSLSGQSDISSSLPPASSKFLSERSPNETCDSSGVPSSDSLRRKESFRPLSMVLENSESHEQSSQREVKEEAVKASASVQSLLSLKKEPPIPPARRSTRLSSTSSQEANDWMSEDGCDGRKKRRSTNLDDALTELEAIYKSLRLGDEDLLDQAERRDLPTAHQQFKDEPSNDNFVAPNFSRGAESDSGFNYGWGSSTESLHGGEHMQRRTRAPGLRRSGIPDRVGDDMAYRRLHPKEKQGVQDARNIVSQAGSYLLVSPALSQGTGSESSLPGLEAKTVVNKLQQEPDVTYDDMLFRNIRQANNTLKVMDPQPPFGIPLGPITAAPKSDYLHAIPGDKYRPTFKPRKSPDVVKDDLAFRNLRKDEQKDPVLLPVDDLNNFLNSLSTNVNQKRDSNFSLRKKRAVRSLSANLQSIVKREALSLPASAGSDIDIEKAQSLSDLPDALQVAQKILEGKVVIGGGSAKLRERTVNTSTETLTDSRANLMDGGGRRTSWQQKLRVYIPPPLPQETALHRPPPPVTLKEISDNIPGSPIDEGHLEEMLSALAREAKATSEKLGKELKELADETSNIPFLKASILGTVEKSNKETQTPENIDPAPVFPFSKKLPDSLQENEFLDTNSLQKNSDAIISEKVEPNLVDDVQHSSLAKLLHEEHVRHRKEMLLELELQQLDQKPEKQRGNVSPEQTKVPASRDNTFNNNSGEVVNGDKVSVVACDVGEAKCEVVSSAAGSETGVATPETPDGTPQKSSQGGDAEKVEPGTCDEADAAKSDDVDADATADASPPMRPGDSGGETPRSLPGAAQLLVARSYCISCTHSMDSLTAFGLLLAVCSVIAYLIL</sequence>
<feature type="region of interest" description="Disordered" evidence="1">
    <location>
        <begin position="604"/>
        <end position="689"/>
    </location>
</feature>
<evidence type="ECO:0000256" key="1">
    <source>
        <dbReference type="SAM" id="MobiDB-lite"/>
    </source>
</evidence>
<evidence type="ECO:0000313" key="2">
    <source>
        <dbReference type="EMBL" id="KAJ8877557.1"/>
    </source>
</evidence>
<feature type="region of interest" description="Disordered" evidence="1">
    <location>
        <begin position="994"/>
        <end position="1023"/>
    </location>
</feature>
<keyword evidence="3" id="KW-1185">Reference proteome</keyword>
<feature type="compositionally biased region" description="Basic and acidic residues" evidence="1">
    <location>
        <begin position="855"/>
        <end position="871"/>
    </location>
</feature>
<feature type="region of interest" description="Disordered" evidence="1">
    <location>
        <begin position="92"/>
        <end position="290"/>
    </location>
</feature>
<feature type="region of interest" description="Disordered" evidence="1">
    <location>
        <begin position="1468"/>
        <end position="1501"/>
    </location>
</feature>
<name>A0ABQ9GZW9_9NEOP</name>
<feature type="compositionally biased region" description="Low complexity" evidence="1">
    <location>
        <begin position="423"/>
        <end position="434"/>
    </location>
</feature>
<dbReference type="EMBL" id="JARBHB010000008">
    <property type="protein sequence ID" value="KAJ8877557.1"/>
    <property type="molecule type" value="Genomic_DNA"/>
</dbReference>
<feature type="compositionally biased region" description="Low complexity" evidence="1">
    <location>
        <begin position="796"/>
        <end position="818"/>
    </location>
</feature>
<feature type="region of interest" description="Disordered" evidence="1">
    <location>
        <begin position="879"/>
        <end position="922"/>
    </location>
</feature>
<feature type="region of interest" description="Disordered" evidence="1">
    <location>
        <begin position="1523"/>
        <end position="1594"/>
    </location>
</feature>
<feature type="compositionally biased region" description="Polar residues" evidence="1">
    <location>
        <begin position="1490"/>
        <end position="1500"/>
    </location>
</feature>